<evidence type="ECO:0000313" key="1">
    <source>
        <dbReference type="EMBL" id="KQB33884.1"/>
    </source>
</evidence>
<dbReference type="AlphaFoldDB" id="A0A0N8VKJ3"/>
<evidence type="ECO:0008006" key="3">
    <source>
        <dbReference type="Google" id="ProtNLM"/>
    </source>
</evidence>
<dbReference type="Gene3D" id="3.40.1260.10">
    <property type="entry name" value="DsrEFH-like"/>
    <property type="match status" value="1"/>
</dbReference>
<keyword evidence="2" id="KW-1185">Reference proteome</keyword>
<dbReference type="RefSeq" id="WP_055032609.1">
    <property type="nucleotide sequence ID" value="NZ_LKBG01000270.1"/>
</dbReference>
<dbReference type="EMBL" id="LKBG01000270">
    <property type="protein sequence ID" value="KQB33884.1"/>
    <property type="molecule type" value="Genomic_DNA"/>
</dbReference>
<sequence length="84" mass="9331">RKKKADDVKVVFFGPSEKAFSSNDSDFLKLFSILKDLGIVTIACSGYSKAHDLDKAIMDLSTELEDVSETIPRYVDAGYTVMTF</sequence>
<organism evidence="1 2">
    <name type="scientific">Acidiplasma aeolicum</name>
    <dbReference type="NCBI Taxonomy" id="507754"/>
    <lineage>
        <taxon>Archaea</taxon>
        <taxon>Methanobacteriati</taxon>
        <taxon>Thermoplasmatota</taxon>
        <taxon>Thermoplasmata</taxon>
        <taxon>Thermoplasmatales</taxon>
        <taxon>Ferroplasmaceae</taxon>
        <taxon>Acidiplasma</taxon>
    </lineage>
</organism>
<name>A0A0N8VKJ3_9ARCH</name>
<dbReference type="SUPFAM" id="SSF75169">
    <property type="entry name" value="DsrEFH-like"/>
    <property type="match status" value="1"/>
</dbReference>
<gene>
    <name evidence="1" type="ORF">AOG54_06245</name>
</gene>
<proteinExistence type="predicted"/>
<dbReference type="InterPro" id="IPR027396">
    <property type="entry name" value="DsrEFH-like"/>
</dbReference>
<protein>
    <recommendedName>
        <fullName evidence="3">DsrE family protein</fullName>
    </recommendedName>
</protein>
<dbReference type="Proteomes" id="UP000050320">
    <property type="component" value="Unassembled WGS sequence"/>
</dbReference>
<evidence type="ECO:0000313" key="2">
    <source>
        <dbReference type="Proteomes" id="UP000050320"/>
    </source>
</evidence>
<comment type="caution">
    <text evidence="1">The sequence shown here is derived from an EMBL/GenBank/DDBJ whole genome shotgun (WGS) entry which is preliminary data.</text>
</comment>
<reference evidence="1 2" key="1">
    <citation type="submission" date="2015-09" db="EMBL/GenBank/DDBJ databases">
        <title>Heavy metals and arsenic resistance mechanisms in polyextremophilic archaea of the family Ferroplasmaceae.</title>
        <authorList>
            <person name="Bulaev A.G."/>
            <person name="Kanygina A.V."/>
        </authorList>
    </citation>
    <scope>NUCLEOTIDE SEQUENCE [LARGE SCALE GENOMIC DNA]</scope>
    <source>
        <strain evidence="1 2">VT</strain>
    </source>
</reference>
<accession>A0A0N8VKJ3</accession>
<feature type="non-terminal residue" evidence="1">
    <location>
        <position position="1"/>
    </location>
</feature>